<dbReference type="AlphaFoldDB" id="A0A849P6X5"/>
<name>A0A849P6X5_9BURK</name>
<gene>
    <name evidence="2" type="ORF">HKX39_06200</name>
</gene>
<feature type="transmembrane region" description="Helical" evidence="1">
    <location>
        <begin position="115"/>
        <end position="139"/>
    </location>
</feature>
<evidence type="ECO:0000313" key="2">
    <source>
        <dbReference type="EMBL" id="NOL51763.1"/>
    </source>
</evidence>
<dbReference type="RefSeq" id="WP_171680466.1">
    <property type="nucleotide sequence ID" value="NZ_JABGBN010000004.1"/>
</dbReference>
<dbReference type="EMBL" id="JABGBN010000004">
    <property type="protein sequence ID" value="NOL51763.1"/>
    <property type="molecule type" value="Genomic_DNA"/>
</dbReference>
<evidence type="ECO:0000313" key="3">
    <source>
        <dbReference type="Proteomes" id="UP000537862"/>
    </source>
</evidence>
<organism evidence="2 3">
    <name type="scientific">Pelistega suis</name>
    <dbReference type="NCBI Taxonomy" id="1631957"/>
    <lineage>
        <taxon>Bacteria</taxon>
        <taxon>Pseudomonadati</taxon>
        <taxon>Pseudomonadota</taxon>
        <taxon>Betaproteobacteria</taxon>
        <taxon>Burkholderiales</taxon>
        <taxon>Alcaligenaceae</taxon>
        <taxon>Pelistega</taxon>
    </lineage>
</organism>
<sequence>MFKTILSFIFALIIVALISLGVTIFSIGGYQGLDSTIAWSTLNSFLYATVHKLGVVAVALAIIFHLIPKHLPRLILTVAISAPLAIFYNYAWLAWSQDGQLLTQLYARGMSTAQIFSEILLYYGIFAALLALIGGMVTLKLTRHKNKN</sequence>
<proteinExistence type="predicted"/>
<comment type="caution">
    <text evidence="2">The sequence shown here is derived from an EMBL/GenBank/DDBJ whole genome shotgun (WGS) entry which is preliminary data.</text>
</comment>
<dbReference type="Proteomes" id="UP000537862">
    <property type="component" value="Unassembled WGS sequence"/>
</dbReference>
<accession>A0A849P6X5</accession>
<keyword evidence="3" id="KW-1185">Reference proteome</keyword>
<reference evidence="2 3" key="1">
    <citation type="submission" date="2020-05" db="EMBL/GenBank/DDBJ databases">
        <authorList>
            <person name="Niu N."/>
        </authorList>
    </citation>
    <scope>NUCLEOTIDE SEQUENCE [LARGE SCALE GENOMIC DNA]</scope>
    <source>
        <strain evidence="2 3">3340-03</strain>
    </source>
</reference>
<keyword evidence="1" id="KW-0472">Membrane</keyword>
<evidence type="ECO:0000256" key="1">
    <source>
        <dbReference type="SAM" id="Phobius"/>
    </source>
</evidence>
<protein>
    <submittedName>
        <fullName evidence="2">Uncharacterized protein</fullName>
    </submittedName>
</protein>
<keyword evidence="1" id="KW-1133">Transmembrane helix</keyword>
<keyword evidence="1" id="KW-0812">Transmembrane</keyword>
<feature type="transmembrane region" description="Helical" evidence="1">
    <location>
        <begin position="74"/>
        <end position="95"/>
    </location>
</feature>
<feature type="transmembrane region" description="Helical" evidence="1">
    <location>
        <begin position="7"/>
        <end position="33"/>
    </location>
</feature>
<feature type="transmembrane region" description="Helical" evidence="1">
    <location>
        <begin position="45"/>
        <end position="67"/>
    </location>
</feature>